<evidence type="ECO:0000256" key="10">
    <source>
        <dbReference type="PROSITE-ProRule" id="PRU01211"/>
    </source>
</evidence>
<evidence type="ECO:0000256" key="1">
    <source>
        <dbReference type="ARBA" id="ARBA00022670"/>
    </source>
</evidence>
<evidence type="ECO:0000256" key="4">
    <source>
        <dbReference type="ARBA" id="ARBA00022801"/>
    </source>
</evidence>
<evidence type="ECO:0000259" key="12">
    <source>
        <dbReference type="PROSITE" id="PS51864"/>
    </source>
</evidence>
<dbReference type="PANTHER" id="PTHR10127:SF780">
    <property type="entry name" value="METALLOENDOPEPTIDASE"/>
    <property type="match status" value="1"/>
</dbReference>
<dbReference type="PROSITE" id="PS51864">
    <property type="entry name" value="ASTACIN"/>
    <property type="match status" value="1"/>
</dbReference>
<dbReference type="EC" id="3.4.24.-" evidence="11"/>
<dbReference type="InterPro" id="IPR006026">
    <property type="entry name" value="Peptidase_Metallo"/>
</dbReference>
<evidence type="ECO:0000256" key="11">
    <source>
        <dbReference type="RuleBase" id="RU361183"/>
    </source>
</evidence>
<comment type="cofactor">
    <cofactor evidence="10 11">
        <name>Zn(2+)</name>
        <dbReference type="ChEBI" id="CHEBI:29105"/>
    </cofactor>
    <text evidence="10 11">Binds 1 zinc ion per subunit.</text>
</comment>
<gene>
    <name evidence="13" type="ORF">CHIRRI_LOCUS7288</name>
</gene>
<feature type="binding site" evidence="10">
    <location>
        <position position="177"/>
    </location>
    <ligand>
        <name>Zn(2+)</name>
        <dbReference type="ChEBI" id="CHEBI:29105"/>
        <note>catalytic</note>
    </ligand>
</feature>
<feature type="active site" evidence="10">
    <location>
        <position position="168"/>
    </location>
</feature>
<feature type="disulfide bond" evidence="10">
    <location>
        <begin position="115"/>
        <end position="270"/>
    </location>
</feature>
<feature type="signal peptide" evidence="11">
    <location>
        <begin position="1"/>
        <end position="18"/>
    </location>
</feature>
<keyword evidence="9" id="KW-0325">Glycoprotein</keyword>
<keyword evidence="1 10" id="KW-0645">Protease</keyword>
<dbReference type="InterPro" id="IPR024079">
    <property type="entry name" value="MetalloPept_cat_dom_sf"/>
</dbReference>
<accession>A0A9N9WQ08</accession>
<dbReference type="PRINTS" id="PR00480">
    <property type="entry name" value="ASTACIN"/>
</dbReference>
<keyword evidence="6 10" id="KW-0482">Metalloprotease</keyword>
<dbReference type="FunFam" id="3.40.390.10:FF:000015">
    <property type="entry name" value="Meprin A subunit"/>
    <property type="match status" value="1"/>
</dbReference>
<dbReference type="GO" id="GO:0004222">
    <property type="term" value="F:metalloendopeptidase activity"/>
    <property type="evidence" value="ECO:0007669"/>
    <property type="project" value="UniProtKB-UniRule"/>
</dbReference>
<dbReference type="Gene3D" id="3.40.390.10">
    <property type="entry name" value="Collagenase (Catalytic Domain)"/>
    <property type="match status" value="1"/>
</dbReference>
<feature type="binding site" evidence="10">
    <location>
        <position position="171"/>
    </location>
    <ligand>
        <name>Zn(2+)</name>
        <dbReference type="ChEBI" id="CHEBI:29105"/>
        <note>catalytic</note>
    </ligand>
</feature>
<organism evidence="13 14">
    <name type="scientific">Chironomus riparius</name>
    <dbReference type="NCBI Taxonomy" id="315576"/>
    <lineage>
        <taxon>Eukaryota</taxon>
        <taxon>Metazoa</taxon>
        <taxon>Ecdysozoa</taxon>
        <taxon>Arthropoda</taxon>
        <taxon>Hexapoda</taxon>
        <taxon>Insecta</taxon>
        <taxon>Pterygota</taxon>
        <taxon>Neoptera</taxon>
        <taxon>Endopterygota</taxon>
        <taxon>Diptera</taxon>
        <taxon>Nematocera</taxon>
        <taxon>Chironomoidea</taxon>
        <taxon>Chironomidae</taxon>
        <taxon>Chironominae</taxon>
        <taxon>Chironomus</taxon>
    </lineage>
</organism>
<name>A0A9N9WQ08_9DIPT</name>
<dbReference type="InterPro" id="IPR034035">
    <property type="entry name" value="Astacin-like_dom"/>
</dbReference>
<keyword evidence="3 11" id="KW-0732">Signal</keyword>
<reference evidence="13" key="1">
    <citation type="submission" date="2022-01" db="EMBL/GenBank/DDBJ databases">
        <authorList>
            <person name="King R."/>
        </authorList>
    </citation>
    <scope>NUCLEOTIDE SEQUENCE</scope>
</reference>
<keyword evidence="7" id="KW-0865">Zymogen</keyword>
<feature type="chain" id="PRO_5040530411" description="Metalloendopeptidase" evidence="11">
    <location>
        <begin position="19"/>
        <end position="299"/>
    </location>
</feature>
<sequence length="299" mass="34209">MSILNFILLLSFIQVIRCKSIISGLQKFLPPPAKYGTPTIIDNVMSTINGNYEWEKSGLFEGDIALYDSDRNALISHSYRWPNATIPFYIQENDFNDEEVKTILLAIKEFHSKTCLRLKPYELLDENWVIITGNDQGCYSSVGMRSEGGQQLNLHTPGCVRKGVVQHELLHAAGFYHQQSSSDRDEYVEILWDNIENRHAGNFKKYNSSIVTDYGIGYDYDSIMHYSSKAFSRNGNATIVAKKNVTRLGQRDGFTEKDILKLNSMYEESCHNAKTSVVNDDRNDSELDVINWFKSLFQQ</sequence>
<comment type="caution">
    <text evidence="10">Lacks conserved residue(s) required for the propagation of feature annotation.</text>
</comment>
<keyword evidence="4 10" id="KW-0378">Hydrolase</keyword>
<dbReference type="PANTHER" id="PTHR10127">
    <property type="entry name" value="DISCOIDIN, CUB, EGF, LAMININ , AND ZINC METALLOPROTEASE DOMAIN CONTAINING"/>
    <property type="match status" value="1"/>
</dbReference>
<feature type="binding site" evidence="10">
    <location>
        <position position="167"/>
    </location>
    <ligand>
        <name>Zn(2+)</name>
        <dbReference type="ChEBI" id="CHEBI:29105"/>
        <note>catalytic</note>
    </ligand>
</feature>
<keyword evidence="8 10" id="KW-1015">Disulfide bond</keyword>
<evidence type="ECO:0000256" key="9">
    <source>
        <dbReference type="ARBA" id="ARBA00023180"/>
    </source>
</evidence>
<dbReference type="InterPro" id="IPR001506">
    <property type="entry name" value="Peptidase_M12A"/>
</dbReference>
<reference evidence="13" key="2">
    <citation type="submission" date="2022-10" db="EMBL/GenBank/DDBJ databases">
        <authorList>
            <consortium name="ENA_rothamsted_submissions"/>
            <consortium name="culmorum"/>
            <person name="King R."/>
        </authorList>
    </citation>
    <scope>NUCLEOTIDE SEQUENCE</scope>
</reference>
<evidence type="ECO:0000256" key="3">
    <source>
        <dbReference type="ARBA" id="ARBA00022729"/>
    </source>
</evidence>
<keyword evidence="2 10" id="KW-0479">Metal-binding</keyword>
<dbReference type="Pfam" id="PF01400">
    <property type="entry name" value="Astacin"/>
    <property type="match status" value="1"/>
</dbReference>
<dbReference type="SUPFAM" id="SSF55486">
    <property type="entry name" value="Metalloproteases ('zincins'), catalytic domain"/>
    <property type="match status" value="1"/>
</dbReference>
<keyword evidence="14" id="KW-1185">Reference proteome</keyword>
<proteinExistence type="predicted"/>
<dbReference type="AlphaFoldDB" id="A0A9N9WQ08"/>
<dbReference type="CDD" id="cd04280">
    <property type="entry name" value="ZnMc_astacin_like"/>
    <property type="match status" value="1"/>
</dbReference>
<evidence type="ECO:0000256" key="5">
    <source>
        <dbReference type="ARBA" id="ARBA00022833"/>
    </source>
</evidence>
<feature type="domain" description="Peptidase M12A" evidence="12">
    <location>
        <begin position="72"/>
        <end position="271"/>
    </location>
</feature>
<dbReference type="EMBL" id="OU895878">
    <property type="protein sequence ID" value="CAG9804399.1"/>
    <property type="molecule type" value="Genomic_DNA"/>
</dbReference>
<evidence type="ECO:0000313" key="13">
    <source>
        <dbReference type="EMBL" id="CAG9804399.1"/>
    </source>
</evidence>
<evidence type="ECO:0000313" key="14">
    <source>
        <dbReference type="Proteomes" id="UP001153620"/>
    </source>
</evidence>
<keyword evidence="5 10" id="KW-0862">Zinc</keyword>
<dbReference type="GO" id="GO:0008270">
    <property type="term" value="F:zinc ion binding"/>
    <property type="evidence" value="ECO:0007669"/>
    <property type="project" value="UniProtKB-UniRule"/>
</dbReference>
<dbReference type="GO" id="GO:0006508">
    <property type="term" value="P:proteolysis"/>
    <property type="evidence" value="ECO:0007669"/>
    <property type="project" value="UniProtKB-KW"/>
</dbReference>
<dbReference type="SMART" id="SM00235">
    <property type="entry name" value="ZnMc"/>
    <property type="match status" value="1"/>
</dbReference>
<evidence type="ECO:0000256" key="6">
    <source>
        <dbReference type="ARBA" id="ARBA00023049"/>
    </source>
</evidence>
<evidence type="ECO:0000256" key="8">
    <source>
        <dbReference type="ARBA" id="ARBA00023157"/>
    </source>
</evidence>
<protein>
    <recommendedName>
        <fullName evidence="11">Metalloendopeptidase</fullName>
        <ecNumber evidence="11">3.4.24.-</ecNumber>
    </recommendedName>
</protein>
<dbReference type="OrthoDB" id="291007at2759"/>
<evidence type="ECO:0000256" key="7">
    <source>
        <dbReference type="ARBA" id="ARBA00023145"/>
    </source>
</evidence>
<dbReference type="Proteomes" id="UP001153620">
    <property type="component" value="Chromosome 2"/>
</dbReference>
<evidence type="ECO:0000256" key="2">
    <source>
        <dbReference type="ARBA" id="ARBA00022723"/>
    </source>
</evidence>